<keyword evidence="2" id="KW-0472">Membrane</keyword>
<dbReference type="AlphaFoldDB" id="A0A151B405"/>
<keyword evidence="2" id="KW-0812">Transmembrane</keyword>
<sequence length="565" mass="64588">MKRDRCDIEKMLLNDAEKIEIDYDFKKNLKKQIMSQCSNKNIVDISENRKKHKVNRYLKIASSFAIVVLIGGTFVKVNSNTSFLAKNDKNNTISVSEVVTISKLSDSSNADKNVLKAEEDLKTEVVNEIEKSDVQKNKDENNSKSSNITRNIQTVDKNEKEMVEINNNATLLAKGTSANKNIATNKSSSVKSTEKYTHKDVSKQDNLKNKDSLYENKNTDATKNKDSKVNEQHGDVKNNKDAEGIKDAEDIKTIKDNKDGKDIKATKPNGIDSGYDFDKLAIDNLLKNQEISAASPNLSEDTIEKPHMENIKEENNVMTNCYDSRYSKDYSKVLLCKKDGIYSKDIKTGDEIKIVDSQNAIIEKPNYTPDGDVIYAKIDKTDSNDVKWFIYKFSVRDSSEESIVEGKDPMVSKDGSKVAYEFKGKICIKDLKSGKNNIIDDGKYPSWSADGNFLSYVKIISEKETFDKDTQQKNVYVEKKYSTVWIYDIKQNKEYAITNKEFVVDNDKLNDWANKVVNGSECENFDLKSKYTYYESMWSEDGKELYVIRRDNEREIYELVKFNLN</sequence>
<gene>
    <name evidence="3" type="ORF">CLTEP_13680</name>
</gene>
<dbReference type="STRING" id="1121338.CLTEP_13680"/>
<dbReference type="RefSeq" id="WP_066824435.1">
    <property type="nucleotide sequence ID" value="NZ_LTBA01000012.1"/>
</dbReference>
<evidence type="ECO:0008006" key="5">
    <source>
        <dbReference type="Google" id="ProtNLM"/>
    </source>
</evidence>
<dbReference type="InterPro" id="IPR011042">
    <property type="entry name" value="6-blade_b-propeller_TolB-like"/>
</dbReference>
<keyword evidence="2" id="KW-1133">Transmembrane helix</keyword>
<dbReference type="Gene3D" id="2.120.10.30">
    <property type="entry name" value="TolB, C-terminal domain"/>
    <property type="match status" value="1"/>
</dbReference>
<accession>A0A151B405</accession>
<evidence type="ECO:0000256" key="1">
    <source>
        <dbReference type="SAM" id="MobiDB-lite"/>
    </source>
</evidence>
<feature type="compositionally biased region" description="Basic and acidic residues" evidence="1">
    <location>
        <begin position="132"/>
        <end position="142"/>
    </location>
</feature>
<reference evidence="3 4" key="1">
    <citation type="submission" date="2016-02" db="EMBL/GenBank/DDBJ databases">
        <title>Genome sequence of Clostridium tepidiprofundi DSM 19306.</title>
        <authorList>
            <person name="Poehlein A."/>
            <person name="Daniel R."/>
        </authorList>
    </citation>
    <scope>NUCLEOTIDE SEQUENCE [LARGE SCALE GENOMIC DNA]</scope>
    <source>
        <strain evidence="3 4">DSM 19306</strain>
    </source>
</reference>
<dbReference type="PATRIC" id="fig|1121338.3.peg.1404"/>
<name>A0A151B405_9CLOT</name>
<evidence type="ECO:0000313" key="3">
    <source>
        <dbReference type="EMBL" id="KYH34651.1"/>
    </source>
</evidence>
<protein>
    <recommendedName>
        <fullName evidence="5">Protein TolB</fullName>
    </recommendedName>
</protein>
<dbReference type="SUPFAM" id="SSF82171">
    <property type="entry name" value="DPP6 N-terminal domain-like"/>
    <property type="match status" value="1"/>
</dbReference>
<evidence type="ECO:0000256" key="2">
    <source>
        <dbReference type="SAM" id="Phobius"/>
    </source>
</evidence>
<feature type="transmembrane region" description="Helical" evidence="2">
    <location>
        <begin position="57"/>
        <end position="75"/>
    </location>
</feature>
<feature type="region of interest" description="Disordered" evidence="1">
    <location>
        <begin position="183"/>
        <end position="244"/>
    </location>
</feature>
<feature type="compositionally biased region" description="Basic and acidic residues" evidence="1">
    <location>
        <begin position="192"/>
        <end position="244"/>
    </location>
</feature>
<dbReference type="EMBL" id="LTBA01000012">
    <property type="protein sequence ID" value="KYH34651.1"/>
    <property type="molecule type" value="Genomic_DNA"/>
</dbReference>
<dbReference type="Proteomes" id="UP000075531">
    <property type="component" value="Unassembled WGS sequence"/>
</dbReference>
<evidence type="ECO:0000313" key="4">
    <source>
        <dbReference type="Proteomes" id="UP000075531"/>
    </source>
</evidence>
<organism evidence="3 4">
    <name type="scientific">Clostridium tepidiprofundi DSM 19306</name>
    <dbReference type="NCBI Taxonomy" id="1121338"/>
    <lineage>
        <taxon>Bacteria</taxon>
        <taxon>Bacillati</taxon>
        <taxon>Bacillota</taxon>
        <taxon>Clostridia</taxon>
        <taxon>Eubacteriales</taxon>
        <taxon>Clostridiaceae</taxon>
        <taxon>Clostridium</taxon>
    </lineage>
</organism>
<feature type="region of interest" description="Disordered" evidence="1">
    <location>
        <begin position="132"/>
        <end position="155"/>
    </location>
</feature>
<keyword evidence="4" id="KW-1185">Reference proteome</keyword>
<dbReference type="OrthoDB" id="2085364at2"/>
<proteinExistence type="predicted"/>
<comment type="caution">
    <text evidence="3">The sequence shown here is derived from an EMBL/GenBank/DDBJ whole genome shotgun (WGS) entry which is preliminary data.</text>
</comment>